<organism evidence="2">
    <name type="scientific">Lactococcus phage mv4</name>
    <name type="common">Lactococcus delbrueckii bacteriophage mv4</name>
    <dbReference type="NCBI Taxonomy" id="12392"/>
    <lineage>
        <taxon>Viruses</taxon>
    </lineage>
</organism>
<reference evidence="2" key="1">
    <citation type="submission" date="1993-09" db="EMBL/GenBank/DDBJ databases">
        <title>Evolution of the lysis modules of two related Lactobacillus delbrueckii bacteriophages.</title>
        <authorList>
            <person name="Dupont L."/>
            <person name="Vasala A."/>
            <person name="Mikkonen M."/>
            <person name="Boizet-Bonhoure B."/>
            <person name="Alatossava T."/>
            <person name="Ritzenthaler P."/>
        </authorList>
    </citation>
    <scope>NUCLEOTIDE SEQUENCE</scope>
</reference>
<accession>Q38374</accession>
<proteinExistence type="predicted"/>
<dbReference type="EMBL" id="Z26590">
    <property type="protein sequence ID" value="CAA81343.1"/>
    <property type="molecule type" value="Genomic_DNA"/>
</dbReference>
<dbReference type="PIR" id="S38478">
    <property type="entry name" value="S38478"/>
</dbReference>
<feature type="region of interest" description="Disordered" evidence="1">
    <location>
        <begin position="103"/>
        <end position="137"/>
    </location>
</feature>
<evidence type="ECO:0000313" key="2">
    <source>
        <dbReference type="EMBL" id="CAA81343.1"/>
    </source>
</evidence>
<evidence type="ECO:0000256" key="1">
    <source>
        <dbReference type="SAM" id="MobiDB-lite"/>
    </source>
</evidence>
<feature type="compositionally biased region" description="Basic residues" evidence="1">
    <location>
        <begin position="109"/>
        <end position="122"/>
    </location>
</feature>
<protein>
    <submittedName>
        <fullName evidence="2">ORF-3 encoded protein</fullName>
    </submittedName>
</protein>
<name>Q38374_BPMV4</name>
<gene>
    <name evidence="2" type="primary">ORF-3</name>
</gene>
<organismHost>
    <name type="scientific">Lactobacillus delbrueckii</name>
    <dbReference type="NCBI Taxonomy" id="1584"/>
</organismHost>
<sequence>MTMTKEQFKNSIIDGIKAGRLDPCNGIGEILQVIFPVLLDDRERQRDRRNLHFTLMMNSRNYDLASQSATSRTIPKKNSAISQKMRLSKQCLTLSTSMALTTGTTSTRNHWKRRTRWRKHQQRKLEPATSGTPSTET</sequence>